<evidence type="ECO:0000313" key="5">
    <source>
        <dbReference type="Proteomes" id="UP000265703"/>
    </source>
</evidence>
<dbReference type="CDD" id="cd18186">
    <property type="entry name" value="BTB_POZ_ZBTB_KLHL-like"/>
    <property type="match status" value="1"/>
</dbReference>
<name>A0A397T6Q9_9GLOM</name>
<feature type="compositionally biased region" description="Basic and acidic residues" evidence="1">
    <location>
        <begin position="232"/>
        <end position="248"/>
    </location>
</feature>
<evidence type="ECO:0000259" key="2">
    <source>
        <dbReference type="PROSITE" id="PS50097"/>
    </source>
</evidence>
<dbReference type="AlphaFoldDB" id="A0A397T6Q9"/>
<dbReference type="SUPFAM" id="SSF54695">
    <property type="entry name" value="POZ domain"/>
    <property type="match status" value="1"/>
</dbReference>
<dbReference type="PANTHER" id="PTHR24413">
    <property type="entry name" value="SPECKLE-TYPE POZ PROTEIN"/>
    <property type="match status" value="1"/>
</dbReference>
<sequence>MAVQVSDLTFSFSVSNFSELGGIVYTPVFSSSDSIFWQLSIRPETYEKNWKYYSIFVIPVPGQDGFFWNLRSKLSISVFAKEHRDNDTHVLYANSLKITHSDFNKREIEVKAFKKTLLRSGGLTFGLRVKSFKYDDERCEGVITLNPVPKSLTLAWSNHMRGYKVDDVEFNVKGTKFYVCSSILANRSKYFRNMLSGEWSETSNVQNNENIEQSTSNNDIIQNDTEMEIIEEKENSSTKDDSSNKNENECDDNSSSMKDDLPNGDETECDDNSSSIIDDDLSNESEKNFDSINEDDNGDIEKNTIKYHITVSDCDAGIFGEMLSYLYTNQINWNNKNDDSFIIGLFCLADKYQLHDLRQRAKNKLIDELDTINAADIMFDLVPKYDDLKKPVLEFTAKNFKAVSKSSGFKYILANPDEYLDFDEIMSEVLEEHFKVHEK</sequence>
<dbReference type="InterPro" id="IPR000210">
    <property type="entry name" value="BTB/POZ_dom"/>
</dbReference>
<evidence type="ECO:0000313" key="4">
    <source>
        <dbReference type="EMBL" id="RIA92035.1"/>
    </source>
</evidence>
<dbReference type="InterPro" id="IPR011333">
    <property type="entry name" value="SKP1/BTB/POZ_sf"/>
</dbReference>
<dbReference type="STRING" id="658196.A0A397T6Q9"/>
<feature type="domain" description="BTB" evidence="2">
    <location>
        <begin position="166"/>
        <end position="230"/>
    </location>
</feature>
<comment type="caution">
    <text evidence="4">The sequence shown here is derived from an EMBL/GenBank/DDBJ whole genome shotgun (WGS) entry which is preliminary data.</text>
</comment>
<dbReference type="PROSITE" id="PS50144">
    <property type="entry name" value="MATH"/>
    <property type="match status" value="1"/>
</dbReference>
<feature type="compositionally biased region" description="Acidic residues" evidence="1">
    <location>
        <begin position="262"/>
        <end position="283"/>
    </location>
</feature>
<dbReference type="Gene3D" id="3.30.710.10">
    <property type="entry name" value="Potassium Channel Kv1.1, Chain A"/>
    <property type="match status" value="2"/>
</dbReference>
<feature type="region of interest" description="Disordered" evidence="1">
    <location>
        <begin position="232"/>
        <end position="297"/>
    </location>
</feature>
<dbReference type="SMART" id="SM00225">
    <property type="entry name" value="BTB"/>
    <property type="match status" value="1"/>
</dbReference>
<organism evidence="4 5">
    <name type="scientific">Glomus cerebriforme</name>
    <dbReference type="NCBI Taxonomy" id="658196"/>
    <lineage>
        <taxon>Eukaryota</taxon>
        <taxon>Fungi</taxon>
        <taxon>Fungi incertae sedis</taxon>
        <taxon>Mucoromycota</taxon>
        <taxon>Glomeromycotina</taxon>
        <taxon>Glomeromycetes</taxon>
        <taxon>Glomerales</taxon>
        <taxon>Glomeraceae</taxon>
        <taxon>Glomus</taxon>
    </lineage>
</organism>
<dbReference type="InterPro" id="IPR002083">
    <property type="entry name" value="MATH/TRAF_dom"/>
</dbReference>
<accession>A0A397T6Q9</accession>
<dbReference type="Pfam" id="PF00651">
    <property type="entry name" value="BTB"/>
    <property type="match status" value="2"/>
</dbReference>
<dbReference type="OrthoDB" id="194443at2759"/>
<dbReference type="GO" id="GO:0030163">
    <property type="term" value="P:protein catabolic process"/>
    <property type="evidence" value="ECO:0007669"/>
    <property type="project" value="UniProtKB-ARBA"/>
</dbReference>
<dbReference type="Proteomes" id="UP000265703">
    <property type="component" value="Unassembled WGS sequence"/>
</dbReference>
<proteinExistence type="predicted"/>
<keyword evidence="5" id="KW-1185">Reference proteome</keyword>
<gene>
    <name evidence="4" type="ORF">C1645_821282</name>
</gene>
<feature type="domain" description="MATH" evidence="3">
    <location>
        <begin position="7"/>
        <end position="129"/>
    </location>
</feature>
<evidence type="ECO:0008006" key="6">
    <source>
        <dbReference type="Google" id="ProtNLM"/>
    </source>
</evidence>
<evidence type="ECO:0000256" key="1">
    <source>
        <dbReference type="SAM" id="MobiDB-lite"/>
    </source>
</evidence>
<dbReference type="SUPFAM" id="SSF49599">
    <property type="entry name" value="TRAF domain-like"/>
    <property type="match status" value="1"/>
</dbReference>
<reference evidence="4 5" key="1">
    <citation type="submission" date="2018-06" db="EMBL/GenBank/DDBJ databases">
        <title>Comparative genomics reveals the genomic features of Rhizophagus irregularis, R. cerebriforme, R. diaphanum and Gigaspora rosea, and their symbiotic lifestyle signature.</title>
        <authorList>
            <person name="Morin E."/>
            <person name="San Clemente H."/>
            <person name="Chen E.C.H."/>
            <person name="De La Providencia I."/>
            <person name="Hainaut M."/>
            <person name="Kuo A."/>
            <person name="Kohler A."/>
            <person name="Murat C."/>
            <person name="Tang N."/>
            <person name="Roy S."/>
            <person name="Loubradou J."/>
            <person name="Henrissat B."/>
            <person name="Grigoriev I.V."/>
            <person name="Corradi N."/>
            <person name="Roux C."/>
            <person name="Martin F.M."/>
        </authorList>
    </citation>
    <scope>NUCLEOTIDE SEQUENCE [LARGE SCALE GENOMIC DNA]</scope>
    <source>
        <strain evidence="4 5">DAOM 227022</strain>
    </source>
</reference>
<dbReference type="EMBL" id="QKYT01000137">
    <property type="protein sequence ID" value="RIA92035.1"/>
    <property type="molecule type" value="Genomic_DNA"/>
</dbReference>
<evidence type="ECO:0000259" key="3">
    <source>
        <dbReference type="PROSITE" id="PS50144"/>
    </source>
</evidence>
<protein>
    <recommendedName>
        <fullName evidence="6">BTB domain-containing protein</fullName>
    </recommendedName>
</protein>
<dbReference type="PROSITE" id="PS50097">
    <property type="entry name" value="BTB"/>
    <property type="match status" value="1"/>
</dbReference>